<dbReference type="PROSITE" id="PS00012">
    <property type="entry name" value="PHOSPHOPANTETHEINE"/>
    <property type="match status" value="1"/>
</dbReference>
<keyword evidence="1" id="KW-0596">Phosphopantetheine</keyword>
<keyword evidence="2" id="KW-0597">Phosphoprotein</keyword>
<evidence type="ECO:0000313" key="7">
    <source>
        <dbReference type="Proteomes" id="UP000738359"/>
    </source>
</evidence>
<dbReference type="Pfam" id="PF13193">
    <property type="entry name" value="AMP-binding_C"/>
    <property type="match status" value="2"/>
</dbReference>
<dbReference type="GO" id="GO:0005737">
    <property type="term" value="C:cytoplasm"/>
    <property type="evidence" value="ECO:0007669"/>
    <property type="project" value="TreeGrafter"/>
</dbReference>
<reference evidence="6" key="1">
    <citation type="journal article" date="2020" name="Fungal Divers.">
        <title>Resolving the Mortierellaceae phylogeny through synthesis of multi-gene phylogenetics and phylogenomics.</title>
        <authorList>
            <person name="Vandepol N."/>
            <person name="Liber J."/>
            <person name="Desiro A."/>
            <person name="Na H."/>
            <person name="Kennedy M."/>
            <person name="Barry K."/>
            <person name="Grigoriev I.V."/>
            <person name="Miller A.N."/>
            <person name="O'Donnell K."/>
            <person name="Stajich J.E."/>
            <person name="Bonito G."/>
        </authorList>
    </citation>
    <scope>NUCLEOTIDE SEQUENCE</scope>
    <source>
        <strain evidence="6">CK1249</strain>
    </source>
</reference>
<dbReference type="InterPro" id="IPR010071">
    <property type="entry name" value="AA_adenyl_dom"/>
</dbReference>
<protein>
    <recommendedName>
        <fullName evidence="5">Carrier domain-containing protein</fullName>
    </recommendedName>
</protein>
<dbReference type="InterPro" id="IPR036736">
    <property type="entry name" value="ACP-like_sf"/>
</dbReference>
<dbReference type="FunFam" id="3.30.300.30:FF:000010">
    <property type="entry name" value="Enterobactin synthetase component F"/>
    <property type="match status" value="2"/>
</dbReference>
<dbReference type="GO" id="GO:0031177">
    <property type="term" value="F:phosphopantetheine binding"/>
    <property type="evidence" value="ECO:0007669"/>
    <property type="project" value="InterPro"/>
</dbReference>
<dbReference type="FunFam" id="3.40.50.12780:FF:000012">
    <property type="entry name" value="Non-ribosomal peptide synthetase"/>
    <property type="match status" value="2"/>
</dbReference>
<sequence>MDLAEAPLLRFALAEDTDGRWIMAQMMHHLITDHAAIEVMNSEVEDILMGREHTLSTPSQFRDLVTQVRAGPTREEHEHFFAEMLGDIEEPTLPFGLTEVHSNGDGVKEAHMIVPQDLNDQLRAQAKRLGVTLAALCHTAWAQVLARTSGQDQVVFGTVLVGGLQGEHSDQSGMGISINTLPFRCDMDDRSVQECVSQIHSRLAALVEHESASLALAQRCSGVPAGSPLFSALMNYRHTLMPFSGCDPSDIEFTAKEERVNYDGIDFLGGQERTNYPLTLSVEDFGQALGLTAQVLQPVDPSDVCRYVQQALASLVLALENAPDMPVSDLNVLPLDERIKLLQLWNATNSPYPDHLCVHTLFEQQVKQSPMTIAVEHSDQSITYAELNITASHLAYQLSAQGIGRGDRVAIYLPRSFELITAQLAILKIGATYVPIDLKAPLDRQAYIISDSGSRLVITDENTDVPVAIGAPLFRLTSFCKVKLSTAMDAGWRAYSGLDPPKTTTERSSLETAYIMYTSGSTGLPKGVMVPHRGIARLVFNNGFATINSSDRIVFAANPAFDASTFEVWAPLLNGRRIVVIDAEVLADPQRLAKTLERRQVTVLFLTPALFNQYAESIGQSLARLRYIISGGEQGNLEAYSTLLRHKGPVQIINAYGPTEATMVATTFTASADVSGLDVLPIGRPIGNTQVYVLDQRRHPVPVGVVGELYISGPGVATGYRNRPALTEERFFPDPFSEIHGSRMYKSGDMVRYLLDGNLVYMGRNDDQIKIRGFRVELGEVEARLVQHSQVRNAVVVACGEGGDKRLVAYVAADPSEHLARTLHGHLASTLPEYMIPTAFVQLDALPMTNNGKIDRRALPTPDASAFATENYVPPQGRIESALAELWAEVLKVHRIGRHDNFFVLGGHSLLAVRLMNRISTLGAQLPLSTLFASPSLSSFAEAFKSQLSPDGYSYSVIPRVSRNEPLELSFSQQRLWFLAQMEGVSEIYHIPSVLRLRGTLRLEAWQRTLDALFARHESLRTVFATVQSQPQIQILPADSSLPLLADDEYVFLLTQHHIVSDGWSFGILIRELRELYIAYRDGLPNPMPPLAIQYPDYAAWQRCWLSEGRLEAQTAFWRKTLAEAPVSIELPTDRPRPSEQSFAGASVPIHLNAQVTQALKALSQKHGATMFMVVLSAWSAVLSRLSGQDDIIIGTPSANRGHEQVEQLIGFFVNTLALRIDLSGQPNVEQLLERVRETTVSAQAHQDLPFEQVVEIAQPPRRMDQTPLFQVLFAWQNNDIGMLRLPDLDVTVEELNYDIVKFDLELELYEEKDEICGCLHYSTALFDASTVERHVGYLEAMLRGMATSVSRPIETVELLGSAEEELLLQTWNQTERPFPEDRCIHDLFEDQAERSPDAAAVVHDDRTLTYRELNARANNVALHLTRSGVRPGDCVLTLLSRSINLIVSQIAILKAGAVYVPMDPKAPADRLAYMAADSGARLLVTDERLIVPDSVQTPVFRLENQPFEDPEQHVVISRKTTANDTAYVMYTSGSTGLPKGVMVPHRAIARLVVNNSFAHITSDDRMALSINPTFDPSTFEVWAPLLHGAQLIILDHDIITDAQRLAQALDRNSITFLVLPMALFHQFAFVIAPALSRLRYVMCGGEQGSIEAFSSVLQQGGRVRLINGYGPTEVTTVTTAYMATEALGSMDRLPIGRPISNTRVYVLDKHRKPVPLGAVGELYIGGPGVATGYLNRPDLTAERFLTDPFSKIEGARMYKSGDLVRYLPGGNLIFMGRNDDQVKIRGFRVELGEIEERLLEHALVREAVVVVTGEGNGKRLVAYIVSEPISQLPVLMREYLGMSLPEYMIPTAFVRLETMPLTNNGKVDRRALPEPNSDSFVSKDYEEPQGEVETKLAAIWSELLKIDKIGRQDNFFMLGGHSLLAVQMIEQLRRIGLVMSVRALFETPVMSVLAASITRGCEVSETPATPANLITATTTEITPDLLPLIDLSQDDIDRITDQTSGGVANIQDIYSLSPLQDGILFHHRMATQGDPYLLTICMAFRDRDLLDRYLGAIQQIVDRHDILRTAIIWRNMTIPAQVVLRKADVSVTELTLDPANGPIIDQLRQLYDARKHRIELDVAPLNRYAVAQDSDGRWIMIQMLHHIVGDHSTLELMDEEIQKIFSGRSETLAAPQPFRNLIAQVRLGLTVEEHERFFSKILSDIDTPALPYGLSDVHREGANVTETQLMLPRSLNDRLRSQARRLGVSLASLCHLAWAQVIAATSGQQHVVFGTVLFGRMQGGSGADRAMGLFINTLPFRVDVENRSVLESVQKVQTDLATLLEHEHASLALAQRCSSIPSGSPLFSALLNYRHNDDTFTQSELDSGIEIIDGHERTNYPFVLSVEDCGTSFGVTVQVVEPYDSASVCGYMQQVLQSLADALEHTPDAPIQGLKVIPAEEHDLLIHSWNQTESPFPAHQCVHHVFESQVRERPEAIALVHGDQTLTYRELNARANNLARQLIDASVRPGDLVPTLLLRSIDLVTAQLAIVKAGAAYVPIDVKAPADRQAYIVSDSRARLLITSEHTVVHDSVQVQLFCLKTTDSKDLYQRDMSVSIGAIGSSCDTAYVMYTSGSTGMPKG</sequence>
<dbReference type="Pfam" id="PF00501">
    <property type="entry name" value="AMP-binding"/>
    <property type="match status" value="3"/>
</dbReference>
<dbReference type="Gene3D" id="2.30.38.10">
    <property type="entry name" value="Luciferase, Domain 3"/>
    <property type="match status" value="2"/>
</dbReference>
<dbReference type="SUPFAM" id="SSF47336">
    <property type="entry name" value="ACP-like"/>
    <property type="match status" value="2"/>
</dbReference>
<evidence type="ECO:0000256" key="2">
    <source>
        <dbReference type="ARBA" id="ARBA00022553"/>
    </source>
</evidence>
<dbReference type="FunFam" id="3.40.50.980:FF:000001">
    <property type="entry name" value="Non-ribosomal peptide synthetase"/>
    <property type="match status" value="3"/>
</dbReference>
<dbReference type="CDD" id="cd12117">
    <property type="entry name" value="A_NRPS_Srf_like"/>
    <property type="match status" value="2"/>
</dbReference>
<dbReference type="InterPro" id="IPR020806">
    <property type="entry name" value="PKS_PP-bd"/>
</dbReference>
<dbReference type="GO" id="GO:0016874">
    <property type="term" value="F:ligase activity"/>
    <property type="evidence" value="ECO:0007669"/>
    <property type="project" value="UniProtKB-KW"/>
</dbReference>
<dbReference type="CDD" id="cd19531">
    <property type="entry name" value="LCL_NRPS-like"/>
    <property type="match status" value="1"/>
</dbReference>
<gene>
    <name evidence="6" type="ORF">BGZ70_001799</name>
</gene>
<evidence type="ECO:0000256" key="3">
    <source>
        <dbReference type="ARBA" id="ARBA00022598"/>
    </source>
</evidence>
<evidence type="ECO:0000256" key="4">
    <source>
        <dbReference type="ARBA" id="ARBA00029454"/>
    </source>
</evidence>
<dbReference type="Pfam" id="PF00550">
    <property type="entry name" value="PP-binding"/>
    <property type="match status" value="2"/>
</dbReference>
<proteinExistence type="inferred from homology"/>
<dbReference type="InterPro" id="IPR042099">
    <property type="entry name" value="ANL_N_sf"/>
</dbReference>
<dbReference type="CDD" id="cd19544">
    <property type="entry name" value="E-C_NRPS"/>
    <property type="match status" value="1"/>
</dbReference>
<dbReference type="InterPro" id="IPR006162">
    <property type="entry name" value="Ppantetheine_attach_site"/>
</dbReference>
<dbReference type="InterPro" id="IPR009081">
    <property type="entry name" value="PP-bd_ACP"/>
</dbReference>
<comment type="similarity">
    <text evidence="4">Belongs to the NRP synthetase family.</text>
</comment>
<dbReference type="OrthoDB" id="329835at2759"/>
<dbReference type="InterPro" id="IPR045851">
    <property type="entry name" value="AMP-bd_C_sf"/>
</dbReference>
<feature type="domain" description="Carrier" evidence="5">
    <location>
        <begin position="1888"/>
        <end position="1962"/>
    </location>
</feature>
<dbReference type="FunFam" id="1.10.1200.10:FF:000005">
    <property type="entry name" value="Nonribosomal peptide synthetase 1"/>
    <property type="match status" value="2"/>
</dbReference>
<dbReference type="FunFam" id="2.30.38.10:FF:000001">
    <property type="entry name" value="Non-ribosomal peptide synthetase PvdI"/>
    <property type="match status" value="2"/>
</dbReference>
<dbReference type="Gene3D" id="1.10.1200.10">
    <property type="entry name" value="ACP-like"/>
    <property type="match status" value="2"/>
</dbReference>
<feature type="non-terminal residue" evidence="6">
    <location>
        <position position="2622"/>
    </location>
</feature>
<dbReference type="GO" id="GO:0043041">
    <property type="term" value="P:amino acid activation for nonribosomal peptide biosynthetic process"/>
    <property type="evidence" value="ECO:0007669"/>
    <property type="project" value="TreeGrafter"/>
</dbReference>
<dbReference type="NCBIfam" id="NF003417">
    <property type="entry name" value="PRK04813.1"/>
    <property type="match status" value="3"/>
</dbReference>
<dbReference type="InterPro" id="IPR000873">
    <property type="entry name" value="AMP-dep_synth/lig_dom"/>
</dbReference>
<dbReference type="Gene3D" id="3.40.50.980">
    <property type="match status" value="4"/>
</dbReference>
<dbReference type="Pfam" id="PF00668">
    <property type="entry name" value="Condensation"/>
    <property type="match status" value="4"/>
</dbReference>
<dbReference type="Proteomes" id="UP000738359">
    <property type="component" value="Unassembled WGS sequence"/>
</dbReference>
<dbReference type="Gene3D" id="3.40.50.12780">
    <property type="entry name" value="N-terminal domain of ligase-like"/>
    <property type="match status" value="1"/>
</dbReference>
<dbReference type="PROSITE" id="PS00455">
    <property type="entry name" value="AMP_BINDING"/>
    <property type="match status" value="3"/>
</dbReference>
<dbReference type="SUPFAM" id="SSF56801">
    <property type="entry name" value="Acetyl-CoA synthetase-like"/>
    <property type="match status" value="3"/>
</dbReference>
<dbReference type="Gene3D" id="3.30.300.30">
    <property type="match status" value="2"/>
</dbReference>
<dbReference type="InterPro" id="IPR023213">
    <property type="entry name" value="CAT-like_dom_sf"/>
</dbReference>
<dbReference type="InterPro" id="IPR001242">
    <property type="entry name" value="Condensation_dom"/>
</dbReference>
<dbReference type="InterPro" id="IPR025110">
    <property type="entry name" value="AMP-bd_C"/>
</dbReference>
<organism evidence="6 7">
    <name type="scientific">Mortierella alpina</name>
    <name type="common">Oleaginous fungus</name>
    <name type="synonym">Mortierella renispora</name>
    <dbReference type="NCBI Taxonomy" id="64518"/>
    <lineage>
        <taxon>Eukaryota</taxon>
        <taxon>Fungi</taxon>
        <taxon>Fungi incertae sedis</taxon>
        <taxon>Mucoromycota</taxon>
        <taxon>Mortierellomycotina</taxon>
        <taxon>Mortierellomycetes</taxon>
        <taxon>Mortierellales</taxon>
        <taxon>Mortierellaceae</taxon>
        <taxon>Mortierella</taxon>
    </lineage>
</organism>
<evidence type="ECO:0000313" key="6">
    <source>
        <dbReference type="EMBL" id="KAF9949396.1"/>
    </source>
</evidence>
<keyword evidence="7" id="KW-1185">Reference proteome</keyword>
<dbReference type="SUPFAM" id="SSF52777">
    <property type="entry name" value="CoA-dependent acyltransferases"/>
    <property type="match status" value="6"/>
</dbReference>
<dbReference type="PANTHER" id="PTHR45527:SF1">
    <property type="entry name" value="FATTY ACID SYNTHASE"/>
    <property type="match status" value="1"/>
</dbReference>
<dbReference type="NCBIfam" id="TIGR01733">
    <property type="entry name" value="AA-adenyl-dom"/>
    <property type="match status" value="2"/>
</dbReference>
<comment type="caution">
    <text evidence="6">The sequence shown here is derived from an EMBL/GenBank/DDBJ whole genome shotgun (WGS) entry which is preliminary data.</text>
</comment>
<dbReference type="PROSITE" id="PS50075">
    <property type="entry name" value="CARRIER"/>
    <property type="match status" value="2"/>
</dbReference>
<keyword evidence="3" id="KW-0436">Ligase</keyword>
<name>A0A9P6IWZ5_MORAP</name>
<dbReference type="GO" id="GO:0044550">
    <property type="term" value="P:secondary metabolite biosynthetic process"/>
    <property type="evidence" value="ECO:0007669"/>
    <property type="project" value="TreeGrafter"/>
</dbReference>
<evidence type="ECO:0000259" key="5">
    <source>
        <dbReference type="PROSITE" id="PS50075"/>
    </source>
</evidence>
<accession>A0A9P6IWZ5</accession>
<dbReference type="InterPro" id="IPR020845">
    <property type="entry name" value="AMP-binding_CS"/>
</dbReference>
<feature type="domain" description="Carrier" evidence="5">
    <location>
        <begin position="874"/>
        <end position="948"/>
    </location>
</feature>
<dbReference type="Gene3D" id="3.30.559.30">
    <property type="entry name" value="Nonribosomal peptide synthetase, condensation domain"/>
    <property type="match status" value="3"/>
</dbReference>
<dbReference type="EMBL" id="JAAAHY010001413">
    <property type="protein sequence ID" value="KAF9949396.1"/>
    <property type="molecule type" value="Genomic_DNA"/>
</dbReference>
<dbReference type="PANTHER" id="PTHR45527">
    <property type="entry name" value="NONRIBOSOMAL PEPTIDE SYNTHETASE"/>
    <property type="match status" value="1"/>
</dbReference>
<evidence type="ECO:0000256" key="1">
    <source>
        <dbReference type="ARBA" id="ARBA00022450"/>
    </source>
</evidence>
<dbReference type="SMART" id="SM00823">
    <property type="entry name" value="PKS_PP"/>
    <property type="match status" value="2"/>
</dbReference>
<dbReference type="Gene3D" id="3.30.559.10">
    <property type="entry name" value="Chloramphenicol acetyltransferase-like domain"/>
    <property type="match status" value="4"/>
</dbReference>